<evidence type="ECO:0000256" key="2">
    <source>
        <dbReference type="ARBA" id="ARBA00022612"/>
    </source>
</evidence>
<gene>
    <name evidence="4" type="ORF">A6A05_11830</name>
</gene>
<protein>
    <recommendedName>
        <fullName evidence="6">Phage tail protein</fullName>
    </recommendedName>
</protein>
<organism evidence="4 5">
    <name type="scientific">Magnetospirillum moscoviense</name>
    <dbReference type="NCBI Taxonomy" id="1437059"/>
    <lineage>
        <taxon>Bacteria</taxon>
        <taxon>Pseudomonadati</taxon>
        <taxon>Pseudomonadota</taxon>
        <taxon>Alphaproteobacteria</taxon>
        <taxon>Rhodospirillales</taxon>
        <taxon>Rhodospirillaceae</taxon>
        <taxon>Magnetospirillum</taxon>
    </lineage>
</organism>
<keyword evidence="5" id="KW-1185">Reference proteome</keyword>
<sequence length="556" mass="60933">MANGKSKPAGQRAKARDPVIQRADTAFSRRRKWDAVLSETYALCLPGGDPDGVRGEGDKTDTHTYDDTGVRALRERAQRMHGSLYSPFAVVWDFEYSGLPLEDIPPDQRDAARAVLHRNALRVYQAVTNSNFHLEMAQAMRDCLVSTGCISVNPGDPSGRPLVFEALPVSQWAGLESPVTGVLEDVFRKRSVTRPDAELIWAQGKFDTVPNWATKRADDPDEEVEILECQLFRSDTGRWEYRVYVADGEHLVHQVSFASKPIIPFRMDKYTGETMGRGPAMSCRADMKTADKVVELVLKNATIAVTGIWQADDDGVLNPANIKLVPGTIIPKAVGSAGLQPLTSPGNFDVSQLVLVDLRGNINEAIKGKELPGFDQDRPVAYAFLSAERDRAAIEVPEHQRIYFECDWYLVRRIVDILSQPAFIGTPYGLETFTADGSELKPVPANPLVALQTQAEAKQRLQALAEVAMVAPNHVQQEVKLGDLVREHLQNAGFPDHLLYSVQEKQAMAQAAQRDQALRMEGLRQGVAASAKLASTDAGGQLLGQAGQLADGMAPS</sequence>
<evidence type="ECO:0000256" key="3">
    <source>
        <dbReference type="ARBA" id="ARBA00023219"/>
    </source>
</evidence>
<proteinExistence type="predicted"/>
<comment type="subcellular location">
    <subcellularLocation>
        <location evidence="1">Virion</location>
    </subcellularLocation>
</comment>
<dbReference type="OrthoDB" id="1666403at2"/>
<reference evidence="4 5" key="1">
    <citation type="submission" date="2016-04" db="EMBL/GenBank/DDBJ databases">
        <title>Draft genome sequence of freshwater magnetotactic bacteria Magnetospirillum marisnigri SP-1 and Magnetospirillum moscoviense BB-1.</title>
        <authorList>
            <person name="Koziaeva V."/>
            <person name="Dziuba M.V."/>
            <person name="Ivanov T.M."/>
            <person name="Kuznetsov B."/>
            <person name="Grouzdev D.S."/>
        </authorList>
    </citation>
    <scope>NUCLEOTIDE SEQUENCE [LARGE SCALE GENOMIC DNA]</scope>
    <source>
        <strain evidence="4 5">BB-1</strain>
    </source>
</reference>
<dbReference type="EMBL" id="LWQU01000136">
    <property type="protein sequence ID" value="OAN50688.1"/>
    <property type="molecule type" value="Genomic_DNA"/>
</dbReference>
<evidence type="ECO:0000313" key="5">
    <source>
        <dbReference type="Proteomes" id="UP000078543"/>
    </source>
</evidence>
<dbReference type="AlphaFoldDB" id="A0A178MRF3"/>
<dbReference type="InterPro" id="IPR020991">
    <property type="entry name" value="Connector_podovirus"/>
</dbReference>
<dbReference type="RefSeq" id="WP_068500037.1">
    <property type="nucleotide sequence ID" value="NZ_LWQU01000136.1"/>
</dbReference>
<evidence type="ECO:0000313" key="4">
    <source>
        <dbReference type="EMBL" id="OAN50688.1"/>
    </source>
</evidence>
<dbReference type="Pfam" id="PF12236">
    <property type="entry name" value="Head-tail_con"/>
    <property type="match status" value="1"/>
</dbReference>
<dbReference type="STRING" id="1437059.A6A05_11830"/>
<evidence type="ECO:0008006" key="6">
    <source>
        <dbReference type="Google" id="ProtNLM"/>
    </source>
</evidence>
<name>A0A178MRF3_9PROT</name>
<keyword evidence="2" id="KW-1188">Viral release from host cell</keyword>
<comment type="caution">
    <text evidence="4">The sequence shown here is derived from an EMBL/GenBank/DDBJ whole genome shotgun (WGS) entry which is preliminary data.</text>
</comment>
<dbReference type="Proteomes" id="UP000078543">
    <property type="component" value="Unassembled WGS sequence"/>
</dbReference>
<evidence type="ECO:0000256" key="1">
    <source>
        <dbReference type="ARBA" id="ARBA00004328"/>
    </source>
</evidence>
<keyword evidence="3" id="KW-0231">Viral genome packaging</keyword>
<accession>A0A178MRF3</accession>